<name>A0A9J5XYU4_SOLCO</name>
<evidence type="ECO:0000313" key="1">
    <source>
        <dbReference type="EMBL" id="KAG5592014.1"/>
    </source>
</evidence>
<comment type="caution">
    <text evidence="1">The sequence shown here is derived from an EMBL/GenBank/DDBJ whole genome shotgun (WGS) entry which is preliminary data.</text>
</comment>
<protein>
    <submittedName>
        <fullName evidence="1">Uncharacterized protein</fullName>
    </submittedName>
</protein>
<gene>
    <name evidence="1" type="ORF">H5410_042528</name>
</gene>
<dbReference type="Proteomes" id="UP000824120">
    <property type="component" value="Chromosome 8"/>
</dbReference>
<proteinExistence type="predicted"/>
<keyword evidence="2" id="KW-1185">Reference proteome</keyword>
<dbReference type="EMBL" id="JACXVP010000008">
    <property type="protein sequence ID" value="KAG5592014.1"/>
    <property type="molecule type" value="Genomic_DNA"/>
</dbReference>
<accession>A0A9J5XYU4</accession>
<sequence>MIRLELRSESFRILAFGLTLVKIRDSDGRIKISRVLLDSGDDFRLGVEIVSCDFHKFRIKETSDSCFDCSIRSRTSSIIDFHM</sequence>
<organism evidence="1 2">
    <name type="scientific">Solanum commersonii</name>
    <name type="common">Commerson's wild potato</name>
    <name type="synonym">Commerson's nightshade</name>
    <dbReference type="NCBI Taxonomy" id="4109"/>
    <lineage>
        <taxon>Eukaryota</taxon>
        <taxon>Viridiplantae</taxon>
        <taxon>Streptophyta</taxon>
        <taxon>Embryophyta</taxon>
        <taxon>Tracheophyta</taxon>
        <taxon>Spermatophyta</taxon>
        <taxon>Magnoliopsida</taxon>
        <taxon>eudicotyledons</taxon>
        <taxon>Gunneridae</taxon>
        <taxon>Pentapetalae</taxon>
        <taxon>asterids</taxon>
        <taxon>lamiids</taxon>
        <taxon>Solanales</taxon>
        <taxon>Solanaceae</taxon>
        <taxon>Solanoideae</taxon>
        <taxon>Solaneae</taxon>
        <taxon>Solanum</taxon>
    </lineage>
</organism>
<evidence type="ECO:0000313" key="2">
    <source>
        <dbReference type="Proteomes" id="UP000824120"/>
    </source>
</evidence>
<dbReference type="AlphaFoldDB" id="A0A9J5XYU4"/>
<reference evidence="1 2" key="1">
    <citation type="submission" date="2020-09" db="EMBL/GenBank/DDBJ databases">
        <title>De no assembly of potato wild relative species, Solanum commersonii.</title>
        <authorList>
            <person name="Cho K."/>
        </authorList>
    </citation>
    <scope>NUCLEOTIDE SEQUENCE [LARGE SCALE GENOMIC DNA]</scope>
    <source>
        <strain evidence="1">LZ3.2</strain>
        <tissue evidence="1">Leaf</tissue>
    </source>
</reference>